<keyword evidence="1" id="KW-0472">Membrane</keyword>
<accession>A0A2T5G806</accession>
<proteinExistence type="predicted"/>
<evidence type="ECO:0000313" key="2">
    <source>
        <dbReference type="EMBL" id="PTQ52302.1"/>
    </source>
</evidence>
<feature type="transmembrane region" description="Helical" evidence="1">
    <location>
        <begin position="94"/>
        <end position="116"/>
    </location>
</feature>
<evidence type="ECO:0000313" key="3">
    <source>
        <dbReference type="Proteomes" id="UP000244180"/>
    </source>
</evidence>
<feature type="transmembrane region" description="Helical" evidence="1">
    <location>
        <begin position="39"/>
        <end position="60"/>
    </location>
</feature>
<name>A0A2T5G806_HYDSH</name>
<gene>
    <name evidence="2" type="ORF">HSCHL_0621</name>
</gene>
<dbReference type="Proteomes" id="UP000244180">
    <property type="component" value="Unassembled WGS sequence"/>
</dbReference>
<keyword evidence="1" id="KW-1133">Transmembrane helix</keyword>
<dbReference type="RefSeq" id="WP_273000430.1">
    <property type="nucleotide sequence ID" value="NZ_PEBV01000027.1"/>
</dbReference>
<dbReference type="EMBL" id="PEBV01000027">
    <property type="protein sequence ID" value="PTQ52302.1"/>
    <property type="molecule type" value="Genomic_DNA"/>
</dbReference>
<feature type="transmembrane region" description="Helical" evidence="1">
    <location>
        <begin position="67"/>
        <end position="88"/>
    </location>
</feature>
<dbReference type="AlphaFoldDB" id="A0A2T5G806"/>
<protein>
    <submittedName>
        <fullName evidence="2">Uncharacterized protein</fullName>
    </submittedName>
</protein>
<sequence>MRKLLPFLIAADFTHLLARPDIAGGLRHAPPLLSSSARLLYHCGGGVGMFATILNGLLIVFLGSMVLVALALILGVSTIGGFVMGYFINTLFGIPKWLAVSFFSIFFFIYFSGTLLGKWEVGRRPWASTLAALWLLGAIADRLPDAEDPFNSCN</sequence>
<evidence type="ECO:0000256" key="1">
    <source>
        <dbReference type="SAM" id="Phobius"/>
    </source>
</evidence>
<comment type="caution">
    <text evidence="2">The sequence shown here is derived from an EMBL/GenBank/DDBJ whole genome shotgun (WGS) entry which is preliminary data.</text>
</comment>
<reference evidence="2 3" key="1">
    <citation type="submission" date="2017-08" db="EMBL/GenBank/DDBJ databases">
        <title>Burning lignite coal seam in the remote Altai Mountains harbors a hydrogen-driven thermophilic microbial community.</title>
        <authorList>
            <person name="Kadnikov V.V."/>
            <person name="Mardanov A.V."/>
            <person name="Ivasenko D."/>
            <person name="Beletsky A.V."/>
            <person name="Karnachuk O.V."/>
            <person name="Ravin N.V."/>
        </authorList>
    </citation>
    <scope>NUCLEOTIDE SEQUENCE [LARGE SCALE GENOMIC DNA]</scope>
    <source>
        <strain evidence="2">AL33</strain>
    </source>
</reference>
<organism evidence="2 3">
    <name type="scientific">Hydrogenibacillus schlegelii</name>
    <name type="common">Bacillus schlegelii</name>
    <dbReference type="NCBI Taxonomy" id="1484"/>
    <lineage>
        <taxon>Bacteria</taxon>
        <taxon>Bacillati</taxon>
        <taxon>Bacillota</taxon>
        <taxon>Bacilli</taxon>
        <taxon>Bacillales</taxon>
        <taxon>Bacillales Family X. Incertae Sedis</taxon>
        <taxon>Hydrogenibacillus</taxon>
    </lineage>
</organism>
<keyword evidence="1" id="KW-0812">Transmembrane</keyword>